<sequence length="755" mass="84891">MTSSQCRSVTPPLSRASSTDLRSMSPDVTRARNMSPDFSRHRPMSPDVLELSRYHPLSPDFQRRSRSPARPRSLMESLLVAKMEALSTGKLVRTDSMDSCSSFGSMSSLPSDVCRCDDCLLGIVDFYMQGPIDPNKAFRKLSFVVFCLARVSMMTSGVLLTSALALCASARPVPASRTGGVQVYSMMNGVDDTQILFYYAKLRARRRRRRRRPAVPAARAPRPPVPSAAATASRDPPVCSKFENVVAPPPQVRREAVLSAVTAVTMPECTEQCTFTIPIIRYTMEEEQPPPRAPPKKMSLLAPVRIDAPEPARRASAPCRCSLPPQCSNRLSPRSARRRVPRRNSKTDVTSDSPPETPLGPRPCNCEDCRASSPLPPGYGPQTLSPGYDQMQMSLLDVPWSEDYAEASSDDLSSEWDSDVPEPPPPPKQSERWRKLRNIVQWTPFFQTYKKQRYPWVQLAGHQGNFKAGPDQGTILKKLSSQEERCFQLLMKDVLRPFVPEYKGQVTCDDGELYLQLQDLLSSFDCPCVMDCKVGVRTYLEEELAKAKEKTKLRKDMYEKMIQIDQKAPTEEEHRSKGVTKPRYMIWRETISSTSTLGFRIDGVKKGDGTSSKDFKTTKTKEQISEAFKEFTAGFPNAVPRYLERLKNIRETLNESHFFRTHELIGSSLLFVHDKRKASIWMIDFAKTVPVPDNITIDHKSAWKVGNHEDGYLIGINNLISIFESITSKDGNGNIEQCYSNLSLDKDVRQDSLAT</sequence>
<organism evidence="8 9">
    <name type="scientific">Plutella xylostella</name>
    <name type="common">Diamondback moth</name>
    <name type="synonym">Plutella maculipennis</name>
    <dbReference type="NCBI Taxonomy" id="51655"/>
    <lineage>
        <taxon>Eukaryota</taxon>
        <taxon>Metazoa</taxon>
        <taxon>Ecdysozoa</taxon>
        <taxon>Arthropoda</taxon>
        <taxon>Hexapoda</taxon>
        <taxon>Insecta</taxon>
        <taxon>Pterygota</taxon>
        <taxon>Neoptera</taxon>
        <taxon>Endopterygota</taxon>
        <taxon>Lepidoptera</taxon>
        <taxon>Glossata</taxon>
        <taxon>Ditrysia</taxon>
        <taxon>Yponomeutoidea</taxon>
        <taxon>Plutellidae</taxon>
        <taxon>Plutella</taxon>
    </lineage>
</organism>
<dbReference type="GO" id="GO:0032958">
    <property type="term" value="P:inositol phosphate biosynthetic process"/>
    <property type="evidence" value="ECO:0007669"/>
    <property type="project" value="InterPro"/>
</dbReference>
<dbReference type="SUPFAM" id="SSF56104">
    <property type="entry name" value="SAICAR synthase-like"/>
    <property type="match status" value="1"/>
</dbReference>
<feature type="region of interest" description="Disordered" evidence="7">
    <location>
        <begin position="328"/>
        <end position="365"/>
    </location>
</feature>
<dbReference type="GO" id="GO:0005737">
    <property type="term" value="C:cytoplasm"/>
    <property type="evidence" value="ECO:0007669"/>
    <property type="project" value="TreeGrafter"/>
</dbReference>
<keyword evidence="4 6" id="KW-0418">Kinase</keyword>
<dbReference type="AlphaFoldDB" id="A0A8S4F5F9"/>
<dbReference type="PANTHER" id="PTHR12400">
    <property type="entry name" value="INOSITOL POLYPHOSPHATE KINASE"/>
    <property type="match status" value="1"/>
</dbReference>
<dbReference type="GO" id="GO:0005634">
    <property type="term" value="C:nucleus"/>
    <property type="evidence" value="ECO:0007669"/>
    <property type="project" value="TreeGrafter"/>
</dbReference>
<reference evidence="8" key="1">
    <citation type="submission" date="2020-11" db="EMBL/GenBank/DDBJ databases">
        <authorList>
            <person name="Whiteford S."/>
        </authorList>
    </citation>
    <scope>NUCLEOTIDE SEQUENCE</scope>
</reference>
<feature type="region of interest" description="Disordered" evidence="7">
    <location>
        <begin position="407"/>
        <end position="431"/>
    </location>
</feature>
<comment type="similarity">
    <text evidence="1 6">Belongs to the inositol phosphokinase (IPK) family.</text>
</comment>
<dbReference type="Proteomes" id="UP000653454">
    <property type="component" value="Unassembled WGS sequence"/>
</dbReference>
<evidence type="ECO:0000256" key="7">
    <source>
        <dbReference type="SAM" id="MobiDB-lite"/>
    </source>
</evidence>
<proteinExistence type="inferred from homology"/>
<keyword evidence="9" id="KW-1185">Reference proteome</keyword>
<comment type="caution">
    <text evidence="8">The sequence shown here is derived from an EMBL/GenBank/DDBJ whole genome shotgun (WGS) entry which is preliminary data.</text>
</comment>
<evidence type="ECO:0000256" key="3">
    <source>
        <dbReference type="ARBA" id="ARBA00022741"/>
    </source>
</evidence>
<evidence type="ECO:0000256" key="6">
    <source>
        <dbReference type="RuleBase" id="RU363090"/>
    </source>
</evidence>
<dbReference type="EMBL" id="CAJHNJ030000028">
    <property type="protein sequence ID" value="CAG9123228.1"/>
    <property type="molecule type" value="Genomic_DNA"/>
</dbReference>
<evidence type="ECO:0000256" key="5">
    <source>
        <dbReference type="ARBA" id="ARBA00022840"/>
    </source>
</evidence>
<keyword evidence="5" id="KW-0067">ATP-binding</keyword>
<dbReference type="GO" id="GO:0005524">
    <property type="term" value="F:ATP binding"/>
    <property type="evidence" value="ECO:0007669"/>
    <property type="project" value="UniProtKB-KW"/>
</dbReference>
<feature type="compositionally biased region" description="Acidic residues" evidence="7">
    <location>
        <begin position="407"/>
        <end position="420"/>
    </location>
</feature>
<dbReference type="Pfam" id="PF03770">
    <property type="entry name" value="IPK"/>
    <property type="match status" value="1"/>
</dbReference>
<dbReference type="GO" id="GO:0046854">
    <property type="term" value="P:phosphatidylinositol phosphate biosynthetic process"/>
    <property type="evidence" value="ECO:0007669"/>
    <property type="project" value="TreeGrafter"/>
</dbReference>
<feature type="region of interest" description="Disordered" evidence="7">
    <location>
        <begin position="1"/>
        <end position="45"/>
    </location>
</feature>
<dbReference type="PANTHER" id="PTHR12400:SF97">
    <property type="entry name" value="KINASE"/>
    <property type="match status" value="1"/>
</dbReference>
<evidence type="ECO:0000313" key="8">
    <source>
        <dbReference type="EMBL" id="CAG9123228.1"/>
    </source>
</evidence>
<keyword evidence="2 6" id="KW-0808">Transferase</keyword>
<dbReference type="GO" id="GO:0000828">
    <property type="term" value="F:inositol hexakisphosphate kinase activity"/>
    <property type="evidence" value="ECO:0007669"/>
    <property type="project" value="TreeGrafter"/>
</dbReference>
<accession>A0A8S4F5F9</accession>
<dbReference type="InterPro" id="IPR005522">
    <property type="entry name" value="IPK"/>
</dbReference>
<evidence type="ECO:0000256" key="2">
    <source>
        <dbReference type="ARBA" id="ARBA00022679"/>
    </source>
</evidence>
<dbReference type="Gene3D" id="3.30.470.160">
    <property type="entry name" value="Inositol polyphosphate kinase"/>
    <property type="match status" value="1"/>
</dbReference>
<dbReference type="FunFam" id="3.30.470.160:FF:000001">
    <property type="entry name" value="Kinase"/>
    <property type="match status" value="1"/>
</dbReference>
<protein>
    <recommendedName>
        <fullName evidence="6">Kinase</fullName>
        <ecNumber evidence="6">2.7.-.-</ecNumber>
    </recommendedName>
</protein>
<evidence type="ECO:0000256" key="1">
    <source>
        <dbReference type="ARBA" id="ARBA00007374"/>
    </source>
</evidence>
<feature type="compositionally biased region" description="Basic residues" evidence="7">
    <location>
        <begin position="335"/>
        <end position="344"/>
    </location>
</feature>
<keyword evidence="3" id="KW-0547">Nucleotide-binding</keyword>
<evidence type="ECO:0000256" key="4">
    <source>
        <dbReference type="ARBA" id="ARBA00022777"/>
    </source>
</evidence>
<name>A0A8S4F5F9_PLUXY</name>
<dbReference type="EC" id="2.7.-.-" evidence="6"/>
<feature type="region of interest" description="Disordered" evidence="7">
    <location>
        <begin position="208"/>
        <end position="235"/>
    </location>
</feature>
<gene>
    <name evidence="8" type="ORF">PLXY2_LOCUS7877</name>
</gene>
<evidence type="ECO:0000313" key="9">
    <source>
        <dbReference type="Proteomes" id="UP000653454"/>
    </source>
</evidence>
<dbReference type="InterPro" id="IPR038286">
    <property type="entry name" value="IPK_sf"/>
</dbReference>